<dbReference type="EMBL" id="JAJFZV010000018">
    <property type="protein sequence ID" value="MCC3299373.1"/>
    <property type="molecule type" value="Genomic_DNA"/>
</dbReference>
<dbReference type="RefSeq" id="WP_227897360.1">
    <property type="nucleotide sequence ID" value="NZ_CP099467.1"/>
</dbReference>
<dbReference type="Proteomes" id="UP001139158">
    <property type="component" value="Unassembled WGS sequence"/>
</dbReference>
<gene>
    <name evidence="1" type="ORF">LJ757_16395</name>
</gene>
<dbReference type="AlphaFoldDB" id="A0A9X1MFW0"/>
<organism evidence="1 2">
    <name type="scientific">Arthrobacter caoxuetaonis</name>
    <dbReference type="NCBI Taxonomy" id="2886935"/>
    <lineage>
        <taxon>Bacteria</taxon>
        <taxon>Bacillati</taxon>
        <taxon>Actinomycetota</taxon>
        <taxon>Actinomycetes</taxon>
        <taxon>Micrococcales</taxon>
        <taxon>Micrococcaceae</taxon>
        <taxon>Arthrobacter</taxon>
    </lineage>
</organism>
<keyword evidence="2" id="KW-1185">Reference proteome</keyword>
<accession>A0A9X1MFW0</accession>
<name>A0A9X1MFW0_9MICC</name>
<sequence>MTVPQAAHQAPAVYVPLFDRLDSTYLHPTPFRTAEKCIEFWSTVEIPDAIVDQAVIAYPKSFEQEVDRRINEEMEAFHQRWFAANPQPAKDKHIPEWEAKFSAEREQHRLSVVGPIEDAVRSKRPDGLGEYDVTQLIRAAQMWYHSPNFERFPEEDEKVRSHPIELYDGFLTVEEIENLYKLESIHDSIARIYPDDSTDRIVSALENIGEDTLAVQQEIIRGTDQLRS</sequence>
<evidence type="ECO:0000313" key="2">
    <source>
        <dbReference type="Proteomes" id="UP001139158"/>
    </source>
</evidence>
<comment type="caution">
    <text evidence="1">The sequence shown here is derived from an EMBL/GenBank/DDBJ whole genome shotgun (WGS) entry which is preliminary data.</text>
</comment>
<proteinExistence type="predicted"/>
<evidence type="ECO:0000313" key="1">
    <source>
        <dbReference type="EMBL" id="MCC3299373.1"/>
    </source>
</evidence>
<protein>
    <submittedName>
        <fullName evidence="1">Uncharacterized protein</fullName>
    </submittedName>
</protein>
<reference evidence="1" key="1">
    <citation type="submission" date="2021-10" db="EMBL/GenBank/DDBJ databases">
        <title>Novel species in genus Arthrobacter.</title>
        <authorList>
            <person name="Liu Y."/>
        </authorList>
    </citation>
    <scope>NUCLEOTIDE SEQUENCE</scope>
    <source>
        <strain evidence="1">Zg-Y453</strain>
    </source>
</reference>